<dbReference type="InterPro" id="IPR017853">
    <property type="entry name" value="GH"/>
</dbReference>
<sequence>MTPRIPWGFPLIITCWHNTVKTGFGWIDFDWHDAIFLLNNCSAMSCQLKSKEKFVKHPSLYQINTRILLQERGAKIGRAATLDDITDDFLDDFVAKGFEWVWFLGVWQTGQRGREISRTRPELLAACRESLPDLRVEDICGSPFAITSYNVHKDFGGNPALARLRERLAKRGLRLLLDFVPNHVALDHPWVESHPEFFIRGTEEQLNREPQNYVRLSTSRGETIFAHGRDPYFSGWPDTLQLNYRHPSARQAMIGELERIAGQCDGVRCDMAMLEQPDVFLRTWGDRAIPADGTPPIDQPFWPEAIRQLHQKHLGFVFIAEVYWNLEWQLQQAGFDFTYDKRLYDRLHAGVARPVREHLMAQPDFQNHSTRFLENHDEPRAAAKFGPMHRAAAVITFFVPGMRFFHEGQLEGRKVHVSMHVGRRPFEPVDSHLQAFYKRLLECLQRPEVHGGDWHLWDCRPAWTGNGTWDQFIVFSWEQDDRRLIAAVNYGPTQGQCYVTLGLVGIKGKQFLLVDLLGEARYDRDGDGLAGSGLYLDLPAWGFNLFEMREQTPGKRPITQQTRLEALV</sequence>
<dbReference type="Gene3D" id="3.20.20.80">
    <property type="entry name" value="Glycosidases"/>
    <property type="match status" value="1"/>
</dbReference>
<organism evidence="2 3">
    <name type="scientific">Pedosphaera parvula (strain Ellin514)</name>
    <dbReference type="NCBI Taxonomy" id="320771"/>
    <lineage>
        <taxon>Bacteria</taxon>
        <taxon>Pseudomonadati</taxon>
        <taxon>Verrucomicrobiota</taxon>
        <taxon>Pedosphaerae</taxon>
        <taxon>Pedosphaerales</taxon>
        <taxon>Pedosphaeraceae</taxon>
        <taxon>Pedosphaera</taxon>
    </lineage>
</organism>
<protein>
    <submittedName>
        <fullName evidence="2">Alpha amylase catalytic region</fullName>
    </submittedName>
</protein>
<dbReference type="EMBL" id="ABOX02000011">
    <property type="protein sequence ID" value="EEF61210.1"/>
    <property type="molecule type" value="Genomic_DNA"/>
</dbReference>
<dbReference type="PANTHER" id="PTHR47786:SF2">
    <property type="entry name" value="GLYCOSYL HYDROLASE FAMILY 13 CATALYTIC DOMAIN-CONTAINING PROTEIN"/>
    <property type="match status" value="1"/>
</dbReference>
<dbReference type="PANTHER" id="PTHR47786">
    <property type="entry name" value="ALPHA-1,4-GLUCAN:MALTOSE-1-PHOSPHATE MALTOSYLTRANSFERASE"/>
    <property type="match status" value="1"/>
</dbReference>
<comment type="caution">
    <text evidence="2">The sequence shown here is derived from an EMBL/GenBank/DDBJ whole genome shotgun (WGS) entry which is preliminary data.</text>
</comment>
<evidence type="ECO:0000313" key="3">
    <source>
        <dbReference type="Proteomes" id="UP000003688"/>
    </source>
</evidence>
<dbReference type="AlphaFoldDB" id="B9XG48"/>
<proteinExistence type="predicted"/>
<dbReference type="Proteomes" id="UP000003688">
    <property type="component" value="Unassembled WGS sequence"/>
</dbReference>
<dbReference type="GO" id="GO:0005975">
    <property type="term" value="P:carbohydrate metabolic process"/>
    <property type="evidence" value="ECO:0007669"/>
    <property type="project" value="InterPro"/>
</dbReference>
<feature type="domain" description="Glycosyl hydrolase family 13 catalytic" evidence="1">
    <location>
        <begin position="92"/>
        <end position="444"/>
    </location>
</feature>
<dbReference type="InterPro" id="IPR006047">
    <property type="entry name" value="GH13_cat_dom"/>
</dbReference>
<dbReference type="STRING" id="320771.Cflav_PD3927"/>
<accession>B9XG48</accession>
<dbReference type="Pfam" id="PF00128">
    <property type="entry name" value="Alpha-amylase"/>
    <property type="match status" value="1"/>
</dbReference>
<evidence type="ECO:0000259" key="1">
    <source>
        <dbReference type="SMART" id="SM00642"/>
    </source>
</evidence>
<reference evidence="2 3" key="1">
    <citation type="journal article" date="2011" name="J. Bacteriol.">
        <title>Genome sequence of 'Pedosphaera parvula' Ellin514, an aerobic Verrucomicrobial isolate from pasture soil.</title>
        <authorList>
            <person name="Kant R."/>
            <person name="van Passel M.W."/>
            <person name="Sangwan P."/>
            <person name="Palva A."/>
            <person name="Lucas S."/>
            <person name="Copeland A."/>
            <person name="Lapidus A."/>
            <person name="Glavina Del Rio T."/>
            <person name="Dalin E."/>
            <person name="Tice H."/>
            <person name="Bruce D."/>
            <person name="Goodwin L."/>
            <person name="Pitluck S."/>
            <person name="Chertkov O."/>
            <person name="Larimer F.W."/>
            <person name="Land M.L."/>
            <person name="Hauser L."/>
            <person name="Brettin T.S."/>
            <person name="Detter J.C."/>
            <person name="Han S."/>
            <person name="de Vos W.M."/>
            <person name="Janssen P.H."/>
            <person name="Smidt H."/>
        </authorList>
    </citation>
    <scope>NUCLEOTIDE SEQUENCE [LARGE SCALE GENOMIC DNA]</scope>
    <source>
        <strain evidence="2 3">Ellin514</strain>
    </source>
</reference>
<dbReference type="CDD" id="cd11347">
    <property type="entry name" value="AmyAc_1"/>
    <property type="match status" value="1"/>
</dbReference>
<dbReference type="SMART" id="SM00642">
    <property type="entry name" value="Aamy"/>
    <property type="match status" value="1"/>
</dbReference>
<dbReference type="SUPFAM" id="SSF51445">
    <property type="entry name" value="(Trans)glycosidases"/>
    <property type="match status" value="1"/>
</dbReference>
<evidence type="ECO:0000313" key="2">
    <source>
        <dbReference type="EMBL" id="EEF61210.1"/>
    </source>
</evidence>
<gene>
    <name evidence="2" type="ORF">Cflav_PD3927</name>
</gene>
<keyword evidence="3" id="KW-1185">Reference proteome</keyword>
<name>B9XG48_PEDPL</name>